<dbReference type="InterPro" id="IPR050536">
    <property type="entry name" value="DtxR_MntR_Metal-Reg"/>
</dbReference>
<comment type="similarity">
    <text evidence="1">Belongs to the DtxR/MntR family.</text>
</comment>
<proteinExistence type="inferred from homology"/>
<evidence type="ECO:0000313" key="7">
    <source>
        <dbReference type="Proteomes" id="UP000277811"/>
    </source>
</evidence>
<dbReference type="InterPro" id="IPR022689">
    <property type="entry name" value="Iron_dep_repressor"/>
</dbReference>
<evidence type="ECO:0000256" key="1">
    <source>
        <dbReference type="ARBA" id="ARBA00007871"/>
    </source>
</evidence>
<evidence type="ECO:0000313" key="6">
    <source>
        <dbReference type="EMBL" id="VBB09777.1"/>
    </source>
</evidence>
<keyword evidence="4" id="KW-0804">Transcription</keyword>
<accession>A0A498RFP9</accession>
<dbReference type="OrthoDB" id="9791355at2"/>
<dbReference type="RefSeq" id="WP_122630626.1">
    <property type="nucleotide sequence ID" value="NZ_UPPP01000133.1"/>
</dbReference>
<keyword evidence="7" id="KW-1185">Reference proteome</keyword>
<dbReference type="SUPFAM" id="SSF46785">
    <property type="entry name" value="Winged helix' DNA-binding domain"/>
    <property type="match status" value="1"/>
</dbReference>
<dbReference type="InterPro" id="IPR036421">
    <property type="entry name" value="Fe_dep_repressor_sf"/>
</dbReference>
<dbReference type="Gene3D" id="1.10.10.10">
    <property type="entry name" value="Winged helix-like DNA-binding domain superfamily/Winged helix DNA-binding domain"/>
    <property type="match status" value="1"/>
</dbReference>
<sequence>MLSPSLEDYLEEIYRFLLQKSTVRVTDIGRKLNVAVPSVTRALGKLKAQNYIIYQPYEQISLTEKGKELGKFLVNRNQIIQDFLTLLGVACNVAAEAEAIEHYLSVSTIETFHRLADFLRENPDLYIKLQTYLKKEPADKQ</sequence>
<evidence type="ECO:0000256" key="2">
    <source>
        <dbReference type="ARBA" id="ARBA00023015"/>
    </source>
</evidence>
<dbReference type="GO" id="GO:0046914">
    <property type="term" value="F:transition metal ion binding"/>
    <property type="evidence" value="ECO:0007669"/>
    <property type="project" value="InterPro"/>
</dbReference>
<evidence type="ECO:0000256" key="4">
    <source>
        <dbReference type="ARBA" id="ARBA00023163"/>
    </source>
</evidence>
<dbReference type="PROSITE" id="PS50944">
    <property type="entry name" value="HTH_DTXR"/>
    <property type="match status" value="1"/>
</dbReference>
<dbReference type="GO" id="GO:0046983">
    <property type="term" value="F:protein dimerization activity"/>
    <property type="evidence" value="ECO:0007669"/>
    <property type="project" value="InterPro"/>
</dbReference>
<dbReference type="Proteomes" id="UP000277811">
    <property type="component" value="Unassembled WGS sequence"/>
</dbReference>
<dbReference type="InterPro" id="IPR036390">
    <property type="entry name" value="WH_DNA-bd_sf"/>
</dbReference>
<name>A0A498RFP9_9FIRM</name>
<dbReference type="SMART" id="SM00529">
    <property type="entry name" value="HTH_DTXR"/>
    <property type="match status" value="1"/>
</dbReference>
<organism evidence="6 7">
    <name type="scientific">Lucifera butyrica</name>
    <dbReference type="NCBI Taxonomy" id="1351585"/>
    <lineage>
        <taxon>Bacteria</taxon>
        <taxon>Bacillati</taxon>
        <taxon>Bacillota</taxon>
        <taxon>Negativicutes</taxon>
        <taxon>Veillonellales</taxon>
        <taxon>Veillonellaceae</taxon>
        <taxon>Lucifera</taxon>
    </lineage>
</organism>
<dbReference type="GO" id="GO:0003700">
    <property type="term" value="F:DNA-binding transcription factor activity"/>
    <property type="evidence" value="ECO:0007669"/>
    <property type="project" value="InterPro"/>
</dbReference>
<reference evidence="6 7" key="1">
    <citation type="submission" date="2018-06" db="EMBL/GenBank/DDBJ databases">
        <authorList>
            <person name="Strepis N."/>
        </authorList>
    </citation>
    <scope>NUCLEOTIDE SEQUENCE [LARGE SCALE GENOMIC DNA]</scope>
    <source>
        <strain evidence="6">LUCI</strain>
    </source>
</reference>
<dbReference type="InterPro" id="IPR001367">
    <property type="entry name" value="Fe_dep_repressor"/>
</dbReference>
<keyword evidence="3" id="KW-0238">DNA-binding</keyword>
<feature type="domain" description="HTH dtxR-type" evidence="5">
    <location>
        <begin position="2"/>
        <end position="63"/>
    </location>
</feature>
<dbReference type="Pfam" id="PF01325">
    <property type="entry name" value="Fe_dep_repress"/>
    <property type="match status" value="1"/>
</dbReference>
<dbReference type="InterPro" id="IPR036388">
    <property type="entry name" value="WH-like_DNA-bd_sf"/>
</dbReference>
<keyword evidence="2" id="KW-0805">Transcription regulation</keyword>
<dbReference type="InterPro" id="IPR022687">
    <property type="entry name" value="HTH_DTXR"/>
</dbReference>
<gene>
    <name evidence="6" type="ORF">LUCI_5075</name>
</gene>
<dbReference type="EMBL" id="UPPP01000133">
    <property type="protein sequence ID" value="VBB09777.1"/>
    <property type="molecule type" value="Genomic_DNA"/>
</dbReference>
<dbReference type="Gene3D" id="1.10.60.10">
    <property type="entry name" value="Iron dependent repressor, metal binding and dimerisation domain"/>
    <property type="match status" value="1"/>
</dbReference>
<protein>
    <submittedName>
        <fullName evidence="6">Iron dependent repressor</fullName>
    </submittedName>
</protein>
<dbReference type="GO" id="GO:0003677">
    <property type="term" value="F:DNA binding"/>
    <property type="evidence" value="ECO:0007669"/>
    <property type="project" value="UniProtKB-KW"/>
</dbReference>
<evidence type="ECO:0000259" key="5">
    <source>
        <dbReference type="PROSITE" id="PS50944"/>
    </source>
</evidence>
<dbReference type="Pfam" id="PF02742">
    <property type="entry name" value="Fe_dep_repr_C"/>
    <property type="match status" value="1"/>
</dbReference>
<evidence type="ECO:0000256" key="3">
    <source>
        <dbReference type="ARBA" id="ARBA00023125"/>
    </source>
</evidence>
<dbReference type="AlphaFoldDB" id="A0A498RFP9"/>
<dbReference type="PANTHER" id="PTHR33238">
    <property type="entry name" value="IRON (METAL) DEPENDENT REPRESSOR, DTXR FAMILY"/>
    <property type="match status" value="1"/>
</dbReference>
<dbReference type="PANTHER" id="PTHR33238:SF7">
    <property type="entry name" value="IRON-DEPENDENT TRANSCRIPTIONAL REGULATOR"/>
    <property type="match status" value="1"/>
</dbReference>